<feature type="transmembrane region" description="Helical" evidence="1">
    <location>
        <begin position="17"/>
        <end position="40"/>
    </location>
</feature>
<feature type="domain" description="PEGA" evidence="3">
    <location>
        <begin position="324"/>
        <end position="390"/>
    </location>
</feature>
<comment type="caution">
    <text evidence="4">The sequence shown here is derived from an EMBL/GenBank/DDBJ whole genome shotgun (WGS) entry which is preliminary data.</text>
</comment>
<proteinExistence type="predicted"/>
<evidence type="ECO:0000259" key="2">
    <source>
        <dbReference type="Pfam" id="PF03781"/>
    </source>
</evidence>
<name>A0A6L8WDB0_9PROT</name>
<dbReference type="Pfam" id="PF08308">
    <property type="entry name" value="PEGA"/>
    <property type="match status" value="2"/>
</dbReference>
<feature type="domain" description="Sulfatase-modifying factor enzyme-like" evidence="2">
    <location>
        <begin position="426"/>
        <end position="661"/>
    </location>
</feature>
<gene>
    <name evidence="4" type="ORF">GQE98_17115</name>
</gene>
<dbReference type="InterPro" id="IPR013229">
    <property type="entry name" value="PEGA"/>
</dbReference>
<dbReference type="GO" id="GO:0120147">
    <property type="term" value="F:formylglycine-generating oxidase activity"/>
    <property type="evidence" value="ECO:0007669"/>
    <property type="project" value="TreeGrafter"/>
</dbReference>
<dbReference type="EMBL" id="WTUW01000009">
    <property type="protein sequence ID" value="MZR32363.1"/>
    <property type="molecule type" value="Genomic_DNA"/>
</dbReference>
<evidence type="ECO:0000259" key="3">
    <source>
        <dbReference type="Pfam" id="PF08308"/>
    </source>
</evidence>
<evidence type="ECO:0000313" key="5">
    <source>
        <dbReference type="Proteomes" id="UP000476030"/>
    </source>
</evidence>
<dbReference type="Pfam" id="PF03781">
    <property type="entry name" value="FGE-sulfatase"/>
    <property type="match status" value="1"/>
</dbReference>
<feature type="domain" description="PEGA" evidence="3">
    <location>
        <begin position="188"/>
        <end position="252"/>
    </location>
</feature>
<dbReference type="Proteomes" id="UP000476030">
    <property type="component" value="Unassembled WGS sequence"/>
</dbReference>
<dbReference type="AlphaFoldDB" id="A0A6L8WDB0"/>
<evidence type="ECO:0000313" key="4">
    <source>
        <dbReference type="EMBL" id="MZR32363.1"/>
    </source>
</evidence>
<dbReference type="InterPro" id="IPR005532">
    <property type="entry name" value="SUMF_dom"/>
</dbReference>
<dbReference type="SUPFAM" id="SSF56436">
    <property type="entry name" value="C-type lectin-like"/>
    <property type="match status" value="1"/>
</dbReference>
<dbReference type="RefSeq" id="WP_161317029.1">
    <property type="nucleotide sequence ID" value="NZ_WTUW01000009.1"/>
</dbReference>
<dbReference type="Gene3D" id="3.90.1580.10">
    <property type="entry name" value="paralog of FGE (formylglycine-generating enzyme)"/>
    <property type="match status" value="1"/>
</dbReference>
<dbReference type="PANTHER" id="PTHR23150">
    <property type="entry name" value="SULFATASE MODIFYING FACTOR 1, 2"/>
    <property type="match status" value="1"/>
</dbReference>
<protein>
    <submittedName>
        <fullName evidence="4">PEGA domain-containing protein</fullName>
    </submittedName>
</protein>
<accession>A0A6L8WDB0</accession>
<reference evidence="4 5" key="1">
    <citation type="submission" date="2019-12" db="EMBL/GenBank/DDBJ databases">
        <title>Snethiella sp. nov. sp. isolated from sea sand.</title>
        <authorList>
            <person name="Kim J."/>
            <person name="Jeong S.E."/>
            <person name="Jung H.S."/>
            <person name="Jeon C.O."/>
        </authorList>
    </citation>
    <scope>NUCLEOTIDE SEQUENCE [LARGE SCALE GENOMIC DNA]</scope>
    <source>
        <strain evidence="4 5">DP05</strain>
    </source>
</reference>
<evidence type="ECO:0000256" key="1">
    <source>
        <dbReference type="SAM" id="Phobius"/>
    </source>
</evidence>
<keyword evidence="1" id="KW-0812">Transmembrane</keyword>
<dbReference type="PANTHER" id="PTHR23150:SF26">
    <property type="entry name" value="GENERIC METHYLTRANSFERASE"/>
    <property type="match status" value="1"/>
</dbReference>
<dbReference type="InterPro" id="IPR016187">
    <property type="entry name" value="CTDL_fold"/>
</dbReference>
<keyword evidence="5" id="KW-1185">Reference proteome</keyword>
<organism evidence="4 5">
    <name type="scientific">Sneathiella litorea</name>
    <dbReference type="NCBI Taxonomy" id="2606216"/>
    <lineage>
        <taxon>Bacteria</taxon>
        <taxon>Pseudomonadati</taxon>
        <taxon>Pseudomonadota</taxon>
        <taxon>Alphaproteobacteria</taxon>
        <taxon>Sneathiellales</taxon>
        <taxon>Sneathiellaceae</taxon>
        <taxon>Sneathiella</taxon>
    </lineage>
</organism>
<sequence length="668" mass="74079">MSDFKVQIEKAAQRQRLLLLGFGGFGLVLILLFAVFILLVKATPIKVLPSSAAQEAAVTVSEGAALHFQGSLFSLSRYPVIQATAKGYASVERTIEPSEEGMPVEITMRELPAELVVKVTKPVGLVNWFVNGKAYPPAEIFTAELEAGQYVLRAEHSYYQPFEREFNLTRGESLTDEITLEKAVGRIHLDVTPSDADVTFNGRMVSEIPAEINTEAGQYEVEISKEGYATLRDVILLTFQQNEVKRHYRLQIKPAYVTVSASPKGGRLTLNGKSVAVGKKLQLSAGKKYYLKYEKDGYGSKEEEISLKPEEHRNVAFDMALKIGEVHINSTPMAAVSIDGKLAGNTPLKVRLPAMVHDFTIEKQGYQSFKKTIRLDPDKVQKIDITLKTERAAKLASAKPVYKNSLGMEMRLFAPTDIVLGAPRHEKGQRANEFLRSVNLTRHFYVATTETSEGQYSQFQNKRKQGDSFPVTNISWEEAARFCNWLSKAEGLPLFYKFDGAIYRGFDAQSTGYRLLSEAEWEWLARKAGRNKQTIFPWGDDAVIPKGAGNIADETANGKTQFYVPGYVDGYAAVAPVGSFDKDKAGLHDLFGNASEWVHDFYTLVPPVSGKVLTDPLGDQVGDKHMFKGASWASGTLTEIRPAYRASSGQGTDRIGFRVARYIYGDTK</sequence>
<keyword evidence="1" id="KW-1133">Transmembrane helix</keyword>
<dbReference type="InterPro" id="IPR042095">
    <property type="entry name" value="SUMF_sf"/>
</dbReference>
<dbReference type="InterPro" id="IPR051043">
    <property type="entry name" value="Sulfatase_Mod_Factor_Kinase"/>
</dbReference>
<keyword evidence="1" id="KW-0472">Membrane</keyword>